<dbReference type="PANTHER" id="PTHR38591:SF1">
    <property type="entry name" value="BLL1000 PROTEIN"/>
    <property type="match status" value="1"/>
</dbReference>
<dbReference type="EMBL" id="SNVV01000003">
    <property type="protein sequence ID" value="TDN55702.1"/>
    <property type="molecule type" value="Genomic_DNA"/>
</dbReference>
<dbReference type="SUPFAM" id="SSF159245">
    <property type="entry name" value="AttH-like"/>
    <property type="match status" value="1"/>
</dbReference>
<keyword evidence="1" id="KW-0732">Signal</keyword>
<dbReference type="GO" id="GO:0016787">
    <property type="term" value="F:hydrolase activity"/>
    <property type="evidence" value="ECO:0007669"/>
    <property type="project" value="UniProtKB-KW"/>
</dbReference>
<dbReference type="AlphaFoldDB" id="A0A4V3BP09"/>
<keyword evidence="3" id="KW-0378">Hydrolase</keyword>
<accession>A0A4V3BP09</accession>
<name>A0A4V3BP09_9RHOO</name>
<evidence type="ECO:0000313" key="4">
    <source>
        <dbReference type="Proteomes" id="UP000295129"/>
    </source>
</evidence>
<dbReference type="PANTHER" id="PTHR38591">
    <property type="entry name" value="HYDROLASE"/>
    <property type="match status" value="1"/>
</dbReference>
<dbReference type="Pfam" id="PF17186">
    <property type="entry name" value="Lipocalin_9"/>
    <property type="match status" value="1"/>
</dbReference>
<evidence type="ECO:0000256" key="1">
    <source>
        <dbReference type="SAM" id="SignalP"/>
    </source>
</evidence>
<feature type="signal peptide" evidence="1">
    <location>
        <begin position="1"/>
        <end position="22"/>
    </location>
</feature>
<evidence type="ECO:0000313" key="3">
    <source>
        <dbReference type="EMBL" id="TDN55702.1"/>
    </source>
</evidence>
<evidence type="ECO:0000259" key="2">
    <source>
        <dbReference type="Pfam" id="PF07143"/>
    </source>
</evidence>
<dbReference type="InterPro" id="IPR023374">
    <property type="entry name" value="AttH-like_dom_sf"/>
</dbReference>
<dbReference type="RefSeq" id="WP_246034632.1">
    <property type="nucleotide sequence ID" value="NZ_SNVV01000003.1"/>
</dbReference>
<dbReference type="Proteomes" id="UP000295129">
    <property type="component" value="Unassembled WGS sequence"/>
</dbReference>
<reference evidence="3 4" key="1">
    <citation type="submission" date="2019-03" db="EMBL/GenBank/DDBJ databases">
        <title>Genomic Encyclopedia of Type Strains, Phase IV (KMG-IV): sequencing the most valuable type-strain genomes for metagenomic binning, comparative biology and taxonomic classification.</title>
        <authorList>
            <person name="Goeker M."/>
        </authorList>
    </citation>
    <scope>NUCLEOTIDE SEQUENCE [LARGE SCALE GENOMIC DNA]</scope>
    <source>
        <strain evidence="3 4">DSM 12121</strain>
    </source>
</reference>
<dbReference type="Pfam" id="PF07143">
    <property type="entry name" value="CrtC"/>
    <property type="match status" value="1"/>
</dbReference>
<proteinExistence type="predicted"/>
<dbReference type="Gene3D" id="2.40.370.10">
    <property type="entry name" value="AttH-like domain"/>
    <property type="match status" value="2"/>
</dbReference>
<feature type="domain" description="AttH" evidence="2">
    <location>
        <begin position="55"/>
        <end position="225"/>
    </location>
</feature>
<feature type="chain" id="PRO_5020719133" evidence="1">
    <location>
        <begin position="23"/>
        <end position="368"/>
    </location>
</feature>
<dbReference type="InterPro" id="IPR010791">
    <property type="entry name" value="AttH_dom"/>
</dbReference>
<organism evidence="3 4">
    <name type="scientific">Azoarcus indigens</name>
    <dbReference type="NCBI Taxonomy" id="29545"/>
    <lineage>
        <taxon>Bacteria</taxon>
        <taxon>Pseudomonadati</taxon>
        <taxon>Pseudomonadota</taxon>
        <taxon>Betaproteobacteria</taxon>
        <taxon>Rhodocyclales</taxon>
        <taxon>Zoogloeaceae</taxon>
        <taxon>Azoarcus</taxon>
    </lineage>
</organism>
<keyword evidence="4" id="KW-1185">Reference proteome</keyword>
<gene>
    <name evidence="3" type="ORF">C7389_10333</name>
</gene>
<comment type="caution">
    <text evidence="3">The sequence shown here is derived from an EMBL/GenBank/DDBJ whole genome shotgun (WGS) entry which is preliminary data.</text>
</comment>
<protein>
    <submittedName>
        <fullName evidence="3">Putative secreted hydrolase</fullName>
    </submittedName>
</protein>
<sequence length="368" mass="40446">MRRLAVMLLGLLMLANVGAAEAAGPGGEGAPYPEVRPGRSFSFPADLGAHPTYRTEWWYATGWLEDETGQARGFQVTFFRVRSRIGEGSASRFAPSQLIIAHVALADAAQGRLLHAERSARAQPPLAGAEEGRTHAWIGDWRFSFEDGRYRAIARDPAFGIDLELHPEGAPLLNGEGGYSRKAPAPEHASYYYSRPQLRVAGEIIIAGERRTVKGHAWLDHEWSSQVMPAEAAGWDWVGLNLLDGGAVMAFQMRDRSGKPLWAAATVREVGGEAHRLPPQAVSFQPGRRWLSPRTGAEYPVEWSISLQLPGGRRRLDLRPLMDDQELDGRRSTGAVYWEGAVSVTQEDGTALGHGYLEMTGYANRPRL</sequence>